<dbReference type="Pfam" id="PF01833">
    <property type="entry name" value="TIG"/>
    <property type="match status" value="3"/>
</dbReference>
<comment type="caution">
    <text evidence="8">The sequence shown here is derived from an EMBL/GenBank/DDBJ whole genome shotgun (WGS) entry which is preliminary data.</text>
</comment>
<reference evidence="8 9" key="1">
    <citation type="submission" date="2023-11" db="EMBL/GenBank/DDBJ databases">
        <title>Dfirmibasis_genome.</title>
        <authorList>
            <person name="Edelbroek B."/>
            <person name="Kjellin J."/>
            <person name="Jerlstrom-Hultqvist J."/>
            <person name="Soderbom F."/>
        </authorList>
    </citation>
    <scope>NUCLEOTIDE SEQUENCE [LARGE SCALE GENOMIC DNA]</scope>
    <source>
        <strain evidence="8 9">TNS-C-14</strain>
    </source>
</reference>
<organism evidence="8 9">
    <name type="scientific">Dictyostelium firmibasis</name>
    <dbReference type="NCBI Taxonomy" id="79012"/>
    <lineage>
        <taxon>Eukaryota</taxon>
        <taxon>Amoebozoa</taxon>
        <taxon>Evosea</taxon>
        <taxon>Eumycetozoa</taxon>
        <taxon>Dictyostelia</taxon>
        <taxon>Dictyosteliales</taxon>
        <taxon>Dictyosteliaceae</taxon>
        <taxon>Dictyostelium</taxon>
    </lineage>
</organism>
<dbReference type="SUPFAM" id="SSF81296">
    <property type="entry name" value="E set domains"/>
    <property type="match status" value="3"/>
</dbReference>
<evidence type="ECO:0000256" key="6">
    <source>
        <dbReference type="SAM" id="SignalP"/>
    </source>
</evidence>
<evidence type="ECO:0000256" key="5">
    <source>
        <dbReference type="SAM" id="MobiDB-lite"/>
    </source>
</evidence>
<evidence type="ECO:0000313" key="9">
    <source>
        <dbReference type="Proteomes" id="UP001344447"/>
    </source>
</evidence>
<accession>A0AAN7TRF3</accession>
<feature type="compositionally biased region" description="Low complexity" evidence="5">
    <location>
        <begin position="795"/>
        <end position="809"/>
    </location>
</feature>
<evidence type="ECO:0000256" key="3">
    <source>
        <dbReference type="ARBA" id="ARBA00023136"/>
    </source>
</evidence>
<evidence type="ECO:0000256" key="1">
    <source>
        <dbReference type="ARBA" id="ARBA00004370"/>
    </source>
</evidence>
<evidence type="ECO:0000256" key="4">
    <source>
        <dbReference type="ARBA" id="ARBA00023180"/>
    </source>
</evidence>
<name>A0AAN7TRF3_9MYCE</name>
<keyword evidence="3" id="KW-0472">Membrane</keyword>
<dbReference type="InterPro" id="IPR002909">
    <property type="entry name" value="IPT_dom"/>
</dbReference>
<feature type="chain" id="PRO_5042922729" description="IPT/TIG domain-containing protein" evidence="6">
    <location>
        <begin position="24"/>
        <end position="848"/>
    </location>
</feature>
<dbReference type="AlphaFoldDB" id="A0AAN7TRF3"/>
<evidence type="ECO:0000256" key="2">
    <source>
        <dbReference type="ARBA" id="ARBA00022729"/>
    </source>
</evidence>
<feature type="signal peptide" evidence="6">
    <location>
        <begin position="1"/>
        <end position="23"/>
    </location>
</feature>
<dbReference type="PANTHER" id="PTHR31341">
    <property type="entry name" value="IPT/TIG DOMAIN-CONTAINING PROTEIN-RELATED-RELATED"/>
    <property type="match status" value="1"/>
</dbReference>
<keyword evidence="9" id="KW-1185">Reference proteome</keyword>
<keyword evidence="4" id="KW-0325">Glycoprotein</keyword>
<dbReference type="PANTHER" id="PTHR31341:SF11">
    <property type="entry name" value="IPT_TIG DOMAIN-CONTAINING PROTEIN"/>
    <property type="match status" value="1"/>
</dbReference>
<dbReference type="FunFam" id="2.60.40.10:FF:004528">
    <property type="match status" value="1"/>
</dbReference>
<dbReference type="InterPro" id="IPR014756">
    <property type="entry name" value="Ig_E-set"/>
</dbReference>
<dbReference type="InterPro" id="IPR013783">
    <property type="entry name" value="Ig-like_fold"/>
</dbReference>
<feature type="domain" description="IPT/TIG" evidence="7">
    <location>
        <begin position="707"/>
        <end position="788"/>
    </location>
</feature>
<proteinExistence type="predicted"/>
<feature type="region of interest" description="Disordered" evidence="5">
    <location>
        <begin position="790"/>
        <end position="823"/>
    </location>
</feature>
<dbReference type="Proteomes" id="UP001344447">
    <property type="component" value="Unassembled WGS sequence"/>
</dbReference>
<evidence type="ECO:0000259" key="7">
    <source>
        <dbReference type="Pfam" id="PF01833"/>
    </source>
</evidence>
<dbReference type="CDD" id="cd00603">
    <property type="entry name" value="IPT_PCSR"/>
    <property type="match status" value="1"/>
</dbReference>
<gene>
    <name evidence="8" type="ORF">RB653_008663</name>
</gene>
<dbReference type="InterPro" id="IPR052014">
    <property type="entry name" value="Dictyostelium_Tiger"/>
</dbReference>
<feature type="domain" description="IPT/TIG" evidence="7">
    <location>
        <begin position="618"/>
        <end position="697"/>
    </location>
</feature>
<keyword evidence="2 6" id="KW-0732">Signal</keyword>
<evidence type="ECO:0000313" key="8">
    <source>
        <dbReference type="EMBL" id="KAK5578987.1"/>
    </source>
</evidence>
<dbReference type="GO" id="GO:0016020">
    <property type="term" value="C:membrane"/>
    <property type="evidence" value="ECO:0007669"/>
    <property type="project" value="UniProtKB-SubCell"/>
</dbReference>
<sequence>MLINRFLFLFITLSLTIFKNVDAGYSVSVVGKKLQYTGTGVDFKINEIILSSNKVLPDYSIPFTCDTTNANAPVCKSADLDFTKLAGLVTVKASKLATPNTIYQIDQSKTPIPYPVPTEVKWEPPTTAGAAAPMSGNFLLFGADVSSISGNYNSRAVSLGIASNTDATKLSVKSSGGYGTIKLIINSQEFVVNFANPVISTVTLNNGLIAITGQNFWIDKKVINVKLGQDDISSFITSSDTSKIQITYDSKYSSNSSILVTVGTNAQTVPYYVIIPSVPQSVDKEVSKGVGGLITISGKCLKGSGTSETTVSVGAYACKVVSQLSTDLMCQLPPATTQNGSKNLKVVVTIDGIKSTNELLYSYGIPQITKIDQKTGSTLFTITGSNLGKSDSSIKALNSGSTVALNLLVIGFDDEKESYLTFNLPTNFSKSSISVYDGQDASNQFSVSPTPYISKISSLPSTEGQEIVFVGGYLDPTSKTSISLLDSRNQSVDCSNFAIGSDSSSASCKLSPGCGSIKSTILVDQTSMEVDFNYQSPSSLIATQLADNKLQITGKNLGPNSKFIKVDINGNDLTASSLENGTATFDLPSNFLSDPNALISVDGISNSISDVLNINLEPVAKSISSSDTSGSKVTVTGSFFSAKDNNNLKIMVANQSCDSLTIVNGQTLTCSAPPGSGVKNAVSFLFKNSESKFSSPLFLAYNPPTIISSTSVKQKEGGMVTIYGTNFEQTLITVNVGNKSCGNVSVIDSTKLTCSIISSNVDPLLTNKKLAVDITVNGQSVSNQVFEYDNEALNTETPKPTSKPTSKPTDTPKPTPTPVEKHTENNNSIIISHSSILIFSLLLILQLL</sequence>
<protein>
    <recommendedName>
        <fullName evidence="7">IPT/TIG domain-containing protein</fullName>
    </recommendedName>
</protein>
<dbReference type="EMBL" id="JAVFKY010000003">
    <property type="protein sequence ID" value="KAK5578987.1"/>
    <property type="molecule type" value="Genomic_DNA"/>
</dbReference>
<dbReference type="Gene3D" id="2.60.40.10">
    <property type="entry name" value="Immunoglobulins"/>
    <property type="match status" value="3"/>
</dbReference>
<feature type="domain" description="IPT/TIG" evidence="7">
    <location>
        <begin position="287"/>
        <end position="363"/>
    </location>
</feature>
<comment type="subcellular location">
    <subcellularLocation>
        <location evidence="1">Membrane</location>
    </subcellularLocation>
</comment>